<dbReference type="Pfam" id="PF07715">
    <property type="entry name" value="Plug"/>
    <property type="match status" value="1"/>
</dbReference>
<evidence type="ECO:0000313" key="15">
    <source>
        <dbReference type="Proteomes" id="UP001574673"/>
    </source>
</evidence>
<dbReference type="Proteomes" id="UP001574673">
    <property type="component" value="Unassembled WGS sequence"/>
</dbReference>
<dbReference type="Gene3D" id="2.170.130.10">
    <property type="entry name" value="TonB-dependent receptor, plug domain"/>
    <property type="match status" value="1"/>
</dbReference>
<name>A0ABV4UBL3_9RHOO</name>
<dbReference type="PANTHER" id="PTHR32552:SF84">
    <property type="entry name" value="TONB-DEPENDENT RECEPTOR-RELATED"/>
    <property type="match status" value="1"/>
</dbReference>
<evidence type="ECO:0000256" key="8">
    <source>
        <dbReference type="ARBA" id="ARBA00023170"/>
    </source>
</evidence>
<dbReference type="InterPro" id="IPR012910">
    <property type="entry name" value="Plug_dom"/>
</dbReference>
<protein>
    <submittedName>
        <fullName evidence="14">TonB-dependent siderophore receptor</fullName>
    </submittedName>
</protein>
<gene>
    <name evidence="14" type="ORF">ABCS64_00390</name>
</gene>
<dbReference type="SUPFAM" id="SSF56935">
    <property type="entry name" value="Porins"/>
    <property type="match status" value="1"/>
</dbReference>
<dbReference type="NCBIfam" id="TIGR01783">
    <property type="entry name" value="TonB-siderophor"/>
    <property type="match status" value="1"/>
</dbReference>
<keyword evidence="8 14" id="KW-0675">Receptor</keyword>
<keyword evidence="4 10" id="KW-1134">Transmembrane beta strand</keyword>
<dbReference type="Pfam" id="PF00593">
    <property type="entry name" value="TonB_dep_Rec_b-barrel"/>
    <property type="match status" value="1"/>
</dbReference>
<evidence type="ECO:0000256" key="3">
    <source>
        <dbReference type="ARBA" id="ARBA00022448"/>
    </source>
</evidence>
<dbReference type="InterPro" id="IPR036942">
    <property type="entry name" value="Beta-barrel_TonB_sf"/>
</dbReference>
<dbReference type="Gene3D" id="2.40.170.20">
    <property type="entry name" value="TonB-dependent receptor, beta-barrel domain"/>
    <property type="match status" value="1"/>
</dbReference>
<dbReference type="InterPro" id="IPR010105">
    <property type="entry name" value="TonB_sidphr_rcpt"/>
</dbReference>
<keyword evidence="6 11" id="KW-0798">TonB box</keyword>
<evidence type="ECO:0000256" key="10">
    <source>
        <dbReference type="PROSITE-ProRule" id="PRU01360"/>
    </source>
</evidence>
<dbReference type="InterPro" id="IPR039426">
    <property type="entry name" value="TonB-dep_rcpt-like"/>
</dbReference>
<dbReference type="RefSeq" id="WP_418889969.1">
    <property type="nucleotide sequence ID" value="NZ_JBEUWX010000001.1"/>
</dbReference>
<feature type="domain" description="TonB-dependent receptor-like beta-barrel" evidence="12">
    <location>
        <begin position="265"/>
        <end position="693"/>
    </location>
</feature>
<dbReference type="PROSITE" id="PS52016">
    <property type="entry name" value="TONB_DEPENDENT_REC_3"/>
    <property type="match status" value="1"/>
</dbReference>
<comment type="subcellular location">
    <subcellularLocation>
        <location evidence="1 10">Cell outer membrane</location>
        <topology evidence="1 10">Multi-pass membrane protein</topology>
    </subcellularLocation>
</comment>
<evidence type="ECO:0000259" key="12">
    <source>
        <dbReference type="Pfam" id="PF00593"/>
    </source>
</evidence>
<organism evidence="14 15">
    <name type="scientific">Dentiradicibacter hellwigii</name>
    <dbReference type="NCBI Taxonomy" id="3149053"/>
    <lineage>
        <taxon>Bacteria</taxon>
        <taxon>Pseudomonadati</taxon>
        <taxon>Pseudomonadota</taxon>
        <taxon>Betaproteobacteria</taxon>
        <taxon>Rhodocyclales</taxon>
        <taxon>Rhodocyclaceae</taxon>
        <taxon>Dentiradicibacter</taxon>
    </lineage>
</organism>
<evidence type="ECO:0000259" key="13">
    <source>
        <dbReference type="Pfam" id="PF07715"/>
    </source>
</evidence>
<dbReference type="InterPro" id="IPR037066">
    <property type="entry name" value="Plug_dom_sf"/>
</dbReference>
<dbReference type="CDD" id="cd01347">
    <property type="entry name" value="ligand_gated_channel"/>
    <property type="match status" value="1"/>
</dbReference>
<dbReference type="EMBL" id="JBEUWX010000001">
    <property type="protein sequence ID" value="MFA9948796.1"/>
    <property type="molecule type" value="Genomic_DNA"/>
</dbReference>
<proteinExistence type="inferred from homology"/>
<keyword evidence="7 10" id="KW-0472">Membrane</keyword>
<evidence type="ECO:0000256" key="5">
    <source>
        <dbReference type="ARBA" id="ARBA00022692"/>
    </source>
</evidence>
<evidence type="ECO:0000256" key="4">
    <source>
        <dbReference type="ARBA" id="ARBA00022452"/>
    </source>
</evidence>
<evidence type="ECO:0000256" key="1">
    <source>
        <dbReference type="ARBA" id="ARBA00004571"/>
    </source>
</evidence>
<accession>A0ABV4UBL3</accession>
<keyword evidence="5 10" id="KW-0812">Transmembrane</keyword>
<evidence type="ECO:0000256" key="11">
    <source>
        <dbReference type="RuleBase" id="RU003357"/>
    </source>
</evidence>
<comment type="caution">
    <text evidence="14">The sequence shown here is derived from an EMBL/GenBank/DDBJ whole genome shotgun (WGS) entry which is preliminary data.</text>
</comment>
<keyword evidence="15" id="KW-1185">Reference proteome</keyword>
<keyword evidence="3 10" id="KW-0813">Transport</keyword>
<keyword evidence="9 10" id="KW-0998">Cell outer membrane</keyword>
<comment type="similarity">
    <text evidence="2 10 11">Belongs to the TonB-dependent receptor family.</text>
</comment>
<evidence type="ECO:0000256" key="7">
    <source>
        <dbReference type="ARBA" id="ARBA00023136"/>
    </source>
</evidence>
<dbReference type="PANTHER" id="PTHR32552">
    <property type="entry name" value="FERRICHROME IRON RECEPTOR-RELATED"/>
    <property type="match status" value="1"/>
</dbReference>
<evidence type="ECO:0000256" key="9">
    <source>
        <dbReference type="ARBA" id="ARBA00023237"/>
    </source>
</evidence>
<evidence type="ECO:0000256" key="6">
    <source>
        <dbReference type="ARBA" id="ARBA00023077"/>
    </source>
</evidence>
<evidence type="ECO:0000256" key="2">
    <source>
        <dbReference type="ARBA" id="ARBA00009810"/>
    </source>
</evidence>
<dbReference type="InterPro" id="IPR000531">
    <property type="entry name" value="Beta-barrel_TonB"/>
</dbReference>
<reference evidence="15" key="1">
    <citation type="submission" date="2024-06" db="EMBL/GenBank/DDBJ databases">
        <title>Radixoralia hellwigii gen. nov., sp nov., isolated from a root canal in the human oral cavity.</title>
        <authorList>
            <person name="Bartsch S."/>
            <person name="Wittmer A."/>
            <person name="Schulz A.-K."/>
            <person name="Neumann-Schaal M."/>
            <person name="Wolf J."/>
            <person name="Gronow S."/>
            <person name="Tennert C."/>
            <person name="Haecker G."/>
            <person name="Cieplik F."/>
            <person name="Al-Ahmad A."/>
        </authorList>
    </citation>
    <scope>NUCLEOTIDE SEQUENCE [LARGE SCALE GENOMIC DNA]</scope>
    <source>
        <strain evidence="15">Wk13</strain>
    </source>
</reference>
<evidence type="ECO:0000313" key="14">
    <source>
        <dbReference type="EMBL" id="MFA9948796.1"/>
    </source>
</evidence>
<sequence>MGHLLRSVDGLRIRHPSIPGGLSGNTQAHMPCPLRTMPLAGALFAALAGAALATSANAEETVLGTVDVRSTRDAATLHLDQPSQSGSRTGVTAKELPASMAIIDSETIRERGDTQMRDTLSRTVGLTDTGRLSFSSRGFTGETSVGIADDGIRVTPGAQTYPGNTWGYERFDISRGSASVVYGTGTVGAMINAIRKEPSRTRSYELMAGLGTDGYKQLGFGAAGPIGEIASYRIDVYGHNDRGFRELGDSRGGKLMSRLRLQPTANLRIDLTADYSLEHPERYWGTPYGPDGQVPRALRKKNYNINDAQMRYEDTRLRAKVDWQVNDWLGLSNEVYFLESDRLWKNVENYKLDLRADTVTRTSYVYAHHDHDQRGNRLEARINTADHRAVLGWEMTKVDFRHTNSSPYGGSSIVSASNPDHGVWNSPDPIRPVFDTSTDIDSVYTEDAWQINDRWLLMAGIRRDFIRILRHELATGGDFPHSLNGTAWRLGLTHHLTRDTSLYGQVSVGHDPTTTLSYMGRTKYRLTTGRQAEVGLKQTLGNGLGEWTAALYRIEKDDIITRDPNNSALSVQGGSMHSQGVELSASISPTRNWRFDGNYTYLTAKFDELNESVGGRSVSRAGNTPSNVPQHVANLWGHYRFGQWQASLGLRHVGKRYSDNANTLKLKPYTVADASLAWHYDSRTTFRLLARNLADKMYVKTGSGIRGSLGSPRRFDLIAEMKF</sequence>
<feature type="domain" description="TonB-dependent receptor plug" evidence="13">
    <location>
        <begin position="93"/>
        <end position="189"/>
    </location>
</feature>